<dbReference type="Proteomes" id="UP000633035">
    <property type="component" value="Unassembled WGS sequence"/>
</dbReference>
<evidence type="ECO:0000313" key="3">
    <source>
        <dbReference type="Proteomes" id="UP000633035"/>
    </source>
</evidence>
<keyword evidence="1" id="KW-0812">Transmembrane</keyword>
<dbReference type="RefSeq" id="WP_200289178.1">
    <property type="nucleotide sequence ID" value="NZ_JAENOF010000018.1"/>
</dbReference>
<dbReference type="EMBL" id="JAENOF010000018">
    <property type="protein sequence ID" value="MBK1962939.1"/>
    <property type="molecule type" value="Genomic_DNA"/>
</dbReference>
<sequence>MNRKKVFILISVLVALTIIITGIRFFYHSTINNSKEPTAVNHVSEKQNKPNKKVPITEDVNHNASALEKQIREFVPLFYSAQYADNSEKKIADYVTTDFLNSIQEEENSHGVYEDKDFNIYISGVTLYVPIDSDVSNDNTIKVLTAFNTSIRSSGSPEINRPILVELTMVYNDTWRVSSVKDKSSLSQRKE</sequence>
<comment type="caution">
    <text evidence="2">The sequence shown here is derived from an EMBL/GenBank/DDBJ whole genome shotgun (WGS) entry which is preliminary data.</text>
</comment>
<evidence type="ECO:0000313" key="2">
    <source>
        <dbReference type="EMBL" id="MBK1962939.1"/>
    </source>
</evidence>
<name>A0ABS1G7U7_LISIV</name>
<proteinExistence type="predicted"/>
<keyword evidence="1" id="KW-1133">Transmembrane helix</keyword>
<evidence type="ECO:0000256" key="1">
    <source>
        <dbReference type="SAM" id="Phobius"/>
    </source>
</evidence>
<feature type="transmembrane region" description="Helical" evidence="1">
    <location>
        <begin position="7"/>
        <end position="27"/>
    </location>
</feature>
<protein>
    <submittedName>
        <fullName evidence="2">Uncharacterized protein</fullName>
    </submittedName>
</protein>
<accession>A0ABS1G7U7</accession>
<keyword evidence="1" id="KW-0472">Membrane</keyword>
<gene>
    <name evidence="2" type="ORF">JI642_12605</name>
</gene>
<reference evidence="2 3" key="1">
    <citation type="submission" date="2021-01" db="EMBL/GenBank/DDBJ databases">
        <title>Listeria ivanovii strains from Norway.</title>
        <authorList>
            <person name="Fagerlund A."/>
        </authorList>
    </citation>
    <scope>NUCLEOTIDE SEQUENCE [LARGE SCALE GENOMIC DNA]</scope>
    <source>
        <strain evidence="2 3">MF6989</strain>
    </source>
</reference>
<organism evidence="2 3">
    <name type="scientific">Listeria ivanovii subsp. londoniensis</name>
    <dbReference type="NCBI Taxonomy" id="202752"/>
    <lineage>
        <taxon>Bacteria</taxon>
        <taxon>Bacillati</taxon>
        <taxon>Bacillota</taxon>
        <taxon>Bacilli</taxon>
        <taxon>Bacillales</taxon>
        <taxon>Listeriaceae</taxon>
        <taxon>Listeria</taxon>
    </lineage>
</organism>
<keyword evidence="3" id="KW-1185">Reference proteome</keyword>